<evidence type="ECO:0000313" key="9">
    <source>
        <dbReference type="Proteomes" id="UP000198634"/>
    </source>
</evidence>
<comment type="similarity">
    <text evidence="1 5">Belongs to the thiolase-like superfamily. Thiolase family.</text>
</comment>
<evidence type="ECO:0000256" key="2">
    <source>
        <dbReference type="ARBA" id="ARBA00022679"/>
    </source>
</evidence>
<dbReference type="AlphaFoldDB" id="A0A1H9H7J1"/>
<proteinExistence type="inferred from homology"/>
<dbReference type="PANTHER" id="PTHR43365:SF1">
    <property type="entry name" value="ACETYL-COA C-ACYLTRANSFERASE"/>
    <property type="match status" value="1"/>
</dbReference>
<evidence type="ECO:0000256" key="5">
    <source>
        <dbReference type="RuleBase" id="RU003557"/>
    </source>
</evidence>
<dbReference type="GO" id="GO:0003988">
    <property type="term" value="F:acetyl-CoA C-acyltransferase activity"/>
    <property type="evidence" value="ECO:0007669"/>
    <property type="project" value="UniProtKB-ARBA"/>
</dbReference>
<dbReference type="NCBIfam" id="NF006090">
    <property type="entry name" value="PRK08242.1"/>
    <property type="match status" value="1"/>
</dbReference>
<dbReference type="PROSITE" id="PS00098">
    <property type="entry name" value="THIOLASE_1"/>
    <property type="match status" value="1"/>
</dbReference>
<accession>A0A1H9H7J1</accession>
<dbReference type="Proteomes" id="UP000198634">
    <property type="component" value="Unassembled WGS sequence"/>
</dbReference>
<reference evidence="8 9" key="1">
    <citation type="submission" date="2016-10" db="EMBL/GenBank/DDBJ databases">
        <authorList>
            <person name="de Groot N.N."/>
        </authorList>
    </citation>
    <scope>NUCLEOTIDE SEQUENCE [LARGE SCALE GENOMIC DNA]</scope>
    <source>
        <strain evidence="8 9">DSM 22007</strain>
    </source>
</reference>
<dbReference type="EMBL" id="FOEP01000009">
    <property type="protein sequence ID" value="SEQ58319.1"/>
    <property type="molecule type" value="Genomic_DNA"/>
</dbReference>
<dbReference type="InterPro" id="IPR020616">
    <property type="entry name" value="Thiolase_N"/>
</dbReference>
<dbReference type="InterPro" id="IPR020610">
    <property type="entry name" value="Thiolase_AS"/>
</dbReference>
<dbReference type="Pfam" id="PF00108">
    <property type="entry name" value="Thiolase_N"/>
    <property type="match status" value="1"/>
</dbReference>
<evidence type="ECO:0000256" key="1">
    <source>
        <dbReference type="ARBA" id="ARBA00010982"/>
    </source>
</evidence>
<dbReference type="SUPFAM" id="SSF53901">
    <property type="entry name" value="Thiolase-like"/>
    <property type="match status" value="2"/>
</dbReference>
<dbReference type="PIRSF" id="PIRSF000429">
    <property type="entry name" value="Ac-CoA_Ac_transf"/>
    <property type="match status" value="1"/>
</dbReference>
<dbReference type="PANTHER" id="PTHR43365">
    <property type="entry name" value="BLR7806 PROTEIN"/>
    <property type="match status" value="1"/>
</dbReference>
<evidence type="ECO:0000313" key="8">
    <source>
        <dbReference type="EMBL" id="SEQ58319.1"/>
    </source>
</evidence>
<dbReference type="CDD" id="cd00751">
    <property type="entry name" value="thiolase"/>
    <property type="match status" value="1"/>
</dbReference>
<dbReference type="STRING" id="657014.SAMN04488092_1095"/>
<feature type="active site" description="Proton acceptor" evidence="4">
    <location>
        <position position="385"/>
    </location>
</feature>
<dbReference type="NCBIfam" id="TIGR01930">
    <property type="entry name" value="AcCoA-C-Actrans"/>
    <property type="match status" value="1"/>
</dbReference>
<keyword evidence="2 5" id="KW-0808">Transferase</keyword>
<feature type="domain" description="Thiolase N-terminal" evidence="6">
    <location>
        <begin position="5"/>
        <end position="226"/>
    </location>
</feature>
<name>A0A1H9H7J1_9RHOB</name>
<dbReference type="Gene3D" id="3.40.47.10">
    <property type="match status" value="2"/>
</dbReference>
<feature type="active site" description="Acyl-thioester intermediate" evidence="4">
    <location>
        <position position="89"/>
    </location>
</feature>
<dbReference type="Pfam" id="PF02803">
    <property type="entry name" value="Thiolase_C"/>
    <property type="match status" value="1"/>
</dbReference>
<evidence type="ECO:0000259" key="6">
    <source>
        <dbReference type="Pfam" id="PF00108"/>
    </source>
</evidence>
<dbReference type="OrthoDB" id="9764638at2"/>
<evidence type="ECO:0000256" key="4">
    <source>
        <dbReference type="PIRSR" id="PIRSR000429-1"/>
    </source>
</evidence>
<gene>
    <name evidence="8" type="ORF">SAMN04488092_1095</name>
</gene>
<evidence type="ECO:0000256" key="3">
    <source>
        <dbReference type="ARBA" id="ARBA00023315"/>
    </source>
</evidence>
<dbReference type="InterPro" id="IPR020617">
    <property type="entry name" value="Thiolase_C"/>
</dbReference>
<keyword evidence="3 5" id="KW-0012">Acyltransferase</keyword>
<dbReference type="InterPro" id="IPR016039">
    <property type="entry name" value="Thiolase-like"/>
</dbReference>
<organism evidence="8 9">
    <name type="scientific">Thalassovita taeanensis</name>
    <dbReference type="NCBI Taxonomy" id="657014"/>
    <lineage>
        <taxon>Bacteria</taxon>
        <taxon>Pseudomonadati</taxon>
        <taxon>Pseudomonadota</taxon>
        <taxon>Alphaproteobacteria</taxon>
        <taxon>Rhodobacterales</taxon>
        <taxon>Roseobacteraceae</taxon>
        <taxon>Thalassovita</taxon>
    </lineage>
</organism>
<dbReference type="InterPro" id="IPR020615">
    <property type="entry name" value="Thiolase_acyl_enz_int_AS"/>
</dbReference>
<evidence type="ECO:0000259" key="7">
    <source>
        <dbReference type="Pfam" id="PF02803"/>
    </source>
</evidence>
<dbReference type="PROSITE" id="PS00737">
    <property type="entry name" value="THIOLASE_2"/>
    <property type="match status" value="1"/>
</dbReference>
<dbReference type="PROSITE" id="PS00099">
    <property type="entry name" value="THIOLASE_3"/>
    <property type="match status" value="1"/>
</dbReference>
<feature type="active site" description="Proton acceptor" evidence="4">
    <location>
        <position position="355"/>
    </location>
</feature>
<sequence length="399" mass="41351">MTDIIIYDALRTPRGKRMGSLAPISPIRLAAAPLAALATRYDFTAAPVEDVIMGCAVPVGEQGADIAKAAVVAAGYPQEVPASQVNRFCGSGLDAVCSAAGQIGSGQLELAIGSGIEHMSRVEMGSDRGAWASDPRETLITHYAPQGIGADLIATLNGMSRIDVDTYAAQSQARAAIAISEGRFDKSIIPVSDNAGLIALTKDEHPRPNTTVDTLAKLKPAFAAPGQSGFDQRAILRYPSVEYINHVHTGGNSSGIVDGAAAVLLGSPDVGARIGAEKRARLRSWAHIGSEPTIMLTGPAAATRLALKRAGMTIADVDLFEINEAFSSVVLFAMQELAIDPERVNVNGGAIALGHPLGATGAMLIGTVLDELERQNKTIGLVTLCVAGGMASAAVIERI</sequence>
<dbReference type="InterPro" id="IPR020613">
    <property type="entry name" value="Thiolase_CS"/>
</dbReference>
<keyword evidence="9" id="KW-1185">Reference proteome</keyword>
<protein>
    <submittedName>
        <fullName evidence="8">Acetyl-CoA C-acetyltransferase</fullName>
    </submittedName>
</protein>
<feature type="domain" description="Thiolase C-terminal" evidence="7">
    <location>
        <begin position="279"/>
        <end position="398"/>
    </location>
</feature>
<dbReference type="RefSeq" id="WP_090270185.1">
    <property type="nucleotide sequence ID" value="NZ_FOEP01000009.1"/>
</dbReference>
<dbReference type="InterPro" id="IPR002155">
    <property type="entry name" value="Thiolase"/>
</dbReference>